<geneLocation type="plasmid" evidence="1">
    <name>p1</name>
</geneLocation>
<keyword evidence="1" id="KW-0614">Plasmid</keyword>
<proteinExistence type="predicted"/>
<dbReference type="RefSeq" id="WP_349282303.1">
    <property type="nucleotide sequence ID" value="NZ_CBCSCU010000081.1"/>
</dbReference>
<protein>
    <submittedName>
        <fullName evidence="1">Uncharacterized protein</fullName>
    </submittedName>
</protein>
<name>A0AAU7LY04_9BURK</name>
<dbReference type="EMBL" id="CP157676">
    <property type="protein sequence ID" value="XBP72612.1"/>
    <property type="molecule type" value="Genomic_DNA"/>
</dbReference>
<evidence type="ECO:0000313" key="1">
    <source>
        <dbReference type="EMBL" id="XBP72612.1"/>
    </source>
</evidence>
<gene>
    <name evidence="1" type="ORF">ABLV49_21285</name>
</gene>
<sequence>MREAVIVPSACTPLTKAHCSELNSTSGTPEHRAHRMAYGSMASISGNATKPSLRNRLTACKS</sequence>
<reference evidence="1" key="1">
    <citation type="submission" date="2024-05" db="EMBL/GenBank/DDBJ databases">
        <authorList>
            <person name="Bunk B."/>
            <person name="Swiderski J."/>
            <person name="Sproer C."/>
            <person name="Thiel V."/>
        </authorList>
    </citation>
    <scope>NUCLEOTIDE SEQUENCE</scope>
    <source>
        <strain evidence="1">DSM 17735</strain>
        <plasmid evidence="1">p1</plasmid>
    </source>
</reference>
<organism evidence="1">
    <name type="scientific">Polaromonas hydrogenivorans</name>
    <dbReference type="NCBI Taxonomy" id="335476"/>
    <lineage>
        <taxon>Bacteria</taxon>
        <taxon>Pseudomonadati</taxon>
        <taxon>Pseudomonadota</taxon>
        <taxon>Betaproteobacteria</taxon>
        <taxon>Burkholderiales</taxon>
        <taxon>Comamonadaceae</taxon>
        <taxon>Polaromonas</taxon>
    </lineage>
</organism>
<accession>A0AAU7LY04</accession>
<dbReference type="AlphaFoldDB" id="A0AAU7LY04"/>